<evidence type="ECO:0000313" key="3">
    <source>
        <dbReference type="Proteomes" id="UP000050525"/>
    </source>
</evidence>
<accession>A0A151NIQ8</accession>
<protein>
    <submittedName>
        <fullName evidence="2">Uncharacterized protein</fullName>
    </submittedName>
</protein>
<comment type="caution">
    <text evidence="2">The sequence shown here is derived from an EMBL/GenBank/DDBJ whole genome shotgun (WGS) entry which is preliminary data.</text>
</comment>
<name>A0A151NIQ8_ALLMI</name>
<feature type="region of interest" description="Disordered" evidence="1">
    <location>
        <begin position="39"/>
        <end position="69"/>
    </location>
</feature>
<evidence type="ECO:0000256" key="1">
    <source>
        <dbReference type="SAM" id="MobiDB-lite"/>
    </source>
</evidence>
<proteinExistence type="predicted"/>
<organism evidence="2 3">
    <name type="scientific">Alligator mississippiensis</name>
    <name type="common">American alligator</name>
    <dbReference type="NCBI Taxonomy" id="8496"/>
    <lineage>
        <taxon>Eukaryota</taxon>
        <taxon>Metazoa</taxon>
        <taxon>Chordata</taxon>
        <taxon>Craniata</taxon>
        <taxon>Vertebrata</taxon>
        <taxon>Euteleostomi</taxon>
        <taxon>Archelosauria</taxon>
        <taxon>Archosauria</taxon>
        <taxon>Crocodylia</taxon>
        <taxon>Alligatoridae</taxon>
        <taxon>Alligatorinae</taxon>
        <taxon>Alligator</taxon>
    </lineage>
</organism>
<feature type="compositionally biased region" description="Basic and acidic residues" evidence="1">
    <location>
        <begin position="44"/>
        <end position="58"/>
    </location>
</feature>
<gene>
    <name evidence="2" type="ORF">Y1Q_0024153</name>
</gene>
<evidence type="ECO:0000313" key="2">
    <source>
        <dbReference type="EMBL" id="KYO36405.1"/>
    </source>
</evidence>
<reference evidence="2 3" key="1">
    <citation type="journal article" date="2012" name="Genome Biol.">
        <title>Sequencing three crocodilian genomes to illuminate the evolution of archosaurs and amniotes.</title>
        <authorList>
            <person name="St John J.A."/>
            <person name="Braun E.L."/>
            <person name="Isberg S.R."/>
            <person name="Miles L.G."/>
            <person name="Chong A.Y."/>
            <person name="Gongora J."/>
            <person name="Dalzell P."/>
            <person name="Moran C."/>
            <person name="Bed'hom B."/>
            <person name="Abzhanov A."/>
            <person name="Burgess S.C."/>
            <person name="Cooksey A.M."/>
            <person name="Castoe T.A."/>
            <person name="Crawford N.G."/>
            <person name="Densmore L.D."/>
            <person name="Drew J.C."/>
            <person name="Edwards S.V."/>
            <person name="Faircloth B.C."/>
            <person name="Fujita M.K."/>
            <person name="Greenwold M.J."/>
            <person name="Hoffmann F.G."/>
            <person name="Howard J.M."/>
            <person name="Iguchi T."/>
            <person name="Janes D.E."/>
            <person name="Khan S.Y."/>
            <person name="Kohno S."/>
            <person name="de Koning A.J."/>
            <person name="Lance S.L."/>
            <person name="McCarthy F.M."/>
            <person name="McCormack J.E."/>
            <person name="Merchant M.E."/>
            <person name="Peterson D.G."/>
            <person name="Pollock D.D."/>
            <person name="Pourmand N."/>
            <person name="Raney B.J."/>
            <person name="Roessler K.A."/>
            <person name="Sanford J.R."/>
            <person name="Sawyer R.H."/>
            <person name="Schmidt C.J."/>
            <person name="Triplett E.W."/>
            <person name="Tuberville T.D."/>
            <person name="Venegas-Anaya M."/>
            <person name="Howard J.T."/>
            <person name="Jarvis E.D."/>
            <person name="Guillette L.J.Jr."/>
            <person name="Glenn T.C."/>
            <person name="Green R.E."/>
            <person name="Ray D.A."/>
        </authorList>
    </citation>
    <scope>NUCLEOTIDE SEQUENCE [LARGE SCALE GENOMIC DNA]</scope>
    <source>
        <strain evidence="2">KSC_2009_1</strain>
    </source>
</reference>
<dbReference type="AlphaFoldDB" id="A0A151NIQ8"/>
<dbReference type="EMBL" id="AKHW03002956">
    <property type="protein sequence ID" value="KYO36405.1"/>
    <property type="molecule type" value="Genomic_DNA"/>
</dbReference>
<sequence length="69" mass="7723">MTTVEVYFPAASWDPAIETLRTNASSCFHEDLSTSRRCPGKASGELRRKGSPELRGDYCEQPPTFSIRN</sequence>
<keyword evidence="3" id="KW-1185">Reference proteome</keyword>
<dbReference type="Proteomes" id="UP000050525">
    <property type="component" value="Unassembled WGS sequence"/>
</dbReference>